<dbReference type="SUPFAM" id="SSF158457">
    <property type="entry name" value="Orange domain-like"/>
    <property type="match status" value="1"/>
</dbReference>
<feature type="compositionally biased region" description="Basic residues" evidence="7">
    <location>
        <begin position="180"/>
        <end position="190"/>
    </location>
</feature>
<dbReference type="InParanoid" id="H3C6D6"/>
<evidence type="ECO:0000256" key="3">
    <source>
        <dbReference type="ARBA" id="ARBA00023015"/>
    </source>
</evidence>
<evidence type="ECO:0000313" key="10">
    <source>
        <dbReference type="Ensembl" id="ENSTNIP00000003806.1"/>
    </source>
</evidence>
<feature type="region of interest" description="Disordered" evidence="7">
    <location>
        <begin position="173"/>
        <end position="200"/>
    </location>
</feature>
<keyword evidence="11" id="KW-1185">Reference proteome</keyword>
<dbReference type="PROSITE" id="PS50888">
    <property type="entry name" value="BHLH"/>
    <property type="match status" value="1"/>
</dbReference>
<evidence type="ECO:0000259" key="8">
    <source>
        <dbReference type="PROSITE" id="PS50888"/>
    </source>
</evidence>
<evidence type="ECO:0000256" key="5">
    <source>
        <dbReference type="ARBA" id="ARBA00023163"/>
    </source>
</evidence>
<dbReference type="Pfam" id="PF00010">
    <property type="entry name" value="HLH"/>
    <property type="match status" value="1"/>
</dbReference>
<dbReference type="InterPro" id="IPR036638">
    <property type="entry name" value="HLH_DNA-bd_sf"/>
</dbReference>
<reference evidence="10" key="2">
    <citation type="submission" date="2025-08" db="UniProtKB">
        <authorList>
            <consortium name="Ensembl"/>
        </authorList>
    </citation>
    <scope>IDENTIFICATION</scope>
</reference>
<dbReference type="STRING" id="99883.ENSTNIP00000003806"/>
<evidence type="ECO:0000256" key="6">
    <source>
        <dbReference type="ARBA" id="ARBA00023242"/>
    </source>
</evidence>
<keyword evidence="2" id="KW-0678">Repressor</keyword>
<evidence type="ECO:0000313" key="11">
    <source>
        <dbReference type="Proteomes" id="UP000007303"/>
    </source>
</evidence>
<dbReference type="GO" id="GO:0003677">
    <property type="term" value="F:DNA binding"/>
    <property type="evidence" value="ECO:0007669"/>
    <property type="project" value="UniProtKB-KW"/>
</dbReference>
<reference evidence="11" key="1">
    <citation type="journal article" date="2004" name="Nature">
        <title>Genome duplication in the teleost fish Tetraodon nigroviridis reveals the early vertebrate proto-karyotype.</title>
        <authorList>
            <person name="Jaillon O."/>
            <person name="Aury J.-M."/>
            <person name="Brunet F."/>
            <person name="Petit J.-L."/>
            <person name="Stange-Thomann N."/>
            <person name="Mauceli E."/>
            <person name="Bouneau L."/>
            <person name="Fischer C."/>
            <person name="Ozouf-Costaz C."/>
            <person name="Bernot A."/>
            <person name="Nicaud S."/>
            <person name="Jaffe D."/>
            <person name="Fisher S."/>
            <person name="Lutfalla G."/>
            <person name="Dossat C."/>
            <person name="Segurens B."/>
            <person name="Dasilva C."/>
            <person name="Salanoubat M."/>
            <person name="Levy M."/>
            <person name="Boudet N."/>
            <person name="Castellano S."/>
            <person name="Anthouard V."/>
            <person name="Jubin C."/>
            <person name="Castelli V."/>
            <person name="Katinka M."/>
            <person name="Vacherie B."/>
            <person name="Biemont C."/>
            <person name="Skalli Z."/>
            <person name="Cattolico L."/>
            <person name="Poulain J."/>
            <person name="De Berardinis V."/>
            <person name="Cruaud C."/>
            <person name="Duprat S."/>
            <person name="Brottier P."/>
            <person name="Coutanceau J.-P."/>
            <person name="Gouzy J."/>
            <person name="Parra G."/>
            <person name="Lardier G."/>
            <person name="Chapple C."/>
            <person name="McKernan K.J."/>
            <person name="McEwan P."/>
            <person name="Bosak S."/>
            <person name="Kellis M."/>
            <person name="Volff J.-N."/>
            <person name="Guigo R."/>
            <person name="Zody M.C."/>
            <person name="Mesirov J."/>
            <person name="Lindblad-Toh K."/>
            <person name="Birren B."/>
            <person name="Nusbaum C."/>
            <person name="Kahn D."/>
            <person name="Robinson-Rechavi M."/>
            <person name="Laudet V."/>
            <person name="Schachter V."/>
            <person name="Quetier F."/>
            <person name="Saurin W."/>
            <person name="Scarpelli C."/>
            <person name="Wincker P."/>
            <person name="Lander E.S."/>
            <person name="Weissenbach J."/>
            <person name="Roest Crollius H."/>
        </authorList>
    </citation>
    <scope>NUCLEOTIDE SEQUENCE [LARGE SCALE GENOMIC DNA]</scope>
</reference>
<name>H3C6D6_TETNG</name>
<dbReference type="Gene3D" id="4.10.280.10">
    <property type="entry name" value="Helix-loop-helix DNA-binding domain"/>
    <property type="match status" value="1"/>
</dbReference>
<dbReference type="CDD" id="cd11410">
    <property type="entry name" value="bHLH_O_HES"/>
    <property type="match status" value="1"/>
</dbReference>
<protein>
    <submittedName>
        <fullName evidence="10">Hairy-related 8.2</fullName>
    </submittedName>
</protein>
<keyword evidence="5" id="KW-0804">Transcription</keyword>
<dbReference type="FunFam" id="4.10.280.10:FF:000009">
    <property type="entry name" value="Transcription factor HES-1"/>
    <property type="match status" value="1"/>
</dbReference>
<evidence type="ECO:0000259" key="9">
    <source>
        <dbReference type="PROSITE" id="PS51054"/>
    </source>
</evidence>
<keyword evidence="4" id="KW-0238">DNA-binding</keyword>
<comment type="subcellular location">
    <subcellularLocation>
        <location evidence="1">Nucleus</location>
    </subcellularLocation>
</comment>
<organism evidence="10 11">
    <name type="scientific">Tetraodon nigroviridis</name>
    <name type="common">Spotted green pufferfish</name>
    <name type="synonym">Chelonodon nigroviridis</name>
    <dbReference type="NCBI Taxonomy" id="99883"/>
    <lineage>
        <taxon>Eukaryota</taxon>
        <taxon>Metazoa</taxon>
        <taxon>Chordata</taxon>
        <taxon>Craniata</taxon>
        <taxon>Vertebrata</taxon>
        <taxon>Euteleostomi</taxon>
        <taxon>Actinopterygii</taxon>
        <taxon>Neopterygii</taxon>
        <taxon>Teleostei</taxon>
        <taxon>Neoteleostei</taxon>
        <taxon>Acanthomorphata</taxon>
        <taxon>Eupercaria</taxon>
        <taxon>Tetraodontiformes</taxon>
        <taxon>Tetradontoidea</taxon>
        <taxon>Tetraodontidae</taxon>
        <taxon>Tetraodon</taxon>
    </lineage>
</organism>
<evidence type="ECO:0000256" key="7">
    <source>
        <dbReference type="SAM" id="MobiDB-lite"/>
    </source>
</evidence>
<dbReference type="GO" id="GO:0006355">
    <property type="term" value="P:regulation of DNA-templated transcription"/>
    <property type="evidence" value="ECO:0007669"/>
    <property type="project" value="InterPro"/>
</dbReference>
<dbReference type="GO" id="GO:0005634">
    <property type="term" value="C:nucleus"/>
    <property type="evidence" value="ECO:0007669"/>
    <property type="project" value="UniProtKB-SubCell"/>
</dbReference>
<dbReference type="SMART" id="SM00511">
    <property type="entry name" value="ORANGE"/>
    <property type="match status" value="1"/>
</dbReference>
<keyword evidence="3" id="KW-0805">Transcription regulation</keyword>
<dbReference type="PANTHER" id="PTHR10985">
    <property type="entry name" value="BASIC HELIX-LOOP-HELIX TRANSCRIPTION FACTOR, HES-RELATED"/>
    <property type="match status" value="1"/>
</dbReference>
<dbReference type="SUPFAM" id="SSF47459">
    <property type="entry name" value="HLH, helix-loop-helix DNA-binding domain"/>
    <property type="match status" value="1"/>
</dbReference>
<dbReference type="GeneTree" id="ENSGT00940000164578"/>
<keyword evidence="6" id="KW-0539">Nucleus</keyword>
<dbReference type="InterPro" id="IPR011598">
    <property type="entry name" value="bHLH_dom"/>
</dbReference>
<dbReference type="AlphaFoldDB" id="H3C6D6"/>
<sequence>SSWGEDAQAHGQPVGNMTASYMAYKHSRAKEERKMRKPLIERKRRERINTCLDQLKETVIGAFRLDQSKLEKADILEMTVKHLQNIQSNRRSELTSGLEAQQKYSTGYIRCMHEVHNMLLTCDWMDKTLGSRLLNHLLKSLPRSADAGSPQSKLRQDVLSLADPGMSVTLAGEPDAARQLPRKGPRAHVAGHRENTPPRGPQLAVLEMWRPW</sequence>
<evidence type="ECO:0000256" key="4">
    <source>
        <dbReference type="ARBA" id="ARBA00023125"/>
    </source>
</evidence>
<dbReference type="Ensembl" id="ENSTNIT00000002505.1">
    <property type="protein sequence ID" value="ENSTNIP00000003806.1"/>
    <property type="gene ID" value="ENSTNIG00000000385.1"/>
</dbReference>
<evidence type="ECO:0000256" key="1">
    <source>
        <dbReference type="ARBA" id="ARBA00004123"/>
    </source>
</evidence>
<reference evidence="10" key="3">
    <citation type="submission" date="2025-09" db="UniProtKB">
        <authorList>
            <consortium name="Ensembl"/>
        </authorList>
    </citation>
    <scope>IDENTIFICATION</scope>
</reference>
<dbReference type="InterPro" id="IPR050370">
    <property type="entry name" value="HES_HEY"/>
</dbReference>
<feature type="domain" description="Orange" evidence="9">
    <location>
        <begin position="104"/>
        <end position="137"/>
    </location>
</feature>
<dbReference type="PROSITE" id="PS51054">
    <property type="entry name" value="ORANGE"/>
    <property type="match status" value="1"/>
</dbReference>
<accession>H3C6D6</accession>
<dbReference type="GO" id="GO:0046983">
    <property type="term" value="F:protein dimerization activity"/>
    <property type="evidence" value="ECO:0007669"/>
    <property type="project" value="InterPro"/>
</dbReference>
<dbReference type="SMART" id="SM00353">
    <property type="entry name" value="HLH"/>
    <property type="match status" value="1"/>
</dbReference>
<dbReference type="HOGENOM" id="CLU_068550_0_0_1"/>
<dbReference type="InterPro" id="IPR003650">
    <property type="entry name" value="Orange_dom"/>
</dbReference>
<feature type="domain" description="BHLH" evidence="8">
    <location>
        <begin position="32"/>
        <end position="86"/>
    </location>
</feature>
<proteinExistence type="predicted"/>
<evidence type="ECO:0000256" key="2">
    <source>
        <dbReference type="ARBA" id="ARBA00022491"/>
    </source>
</evidence>
<dbReference type="Proteomes" id="UP000007303">
    <property type="component" value="Unassembled WGS sequence"/>
</dbReference>
<dbReference type="Pfam" id="PF07527">
    <property type="entry name" value="Hairy_orange"/>
    <property type="match status" value="1"/>
</dbReference>